<reference evidence="1 2" key="1">
    <citation type="submission" date="2018-10" db="EMBL/GenBank/DDBJ databases">
        <title>Genomic Encyclopedia of Archaeal and Bacterial Type Strains, Phase II (KMG-II): from individual species to whole genera.</title>
        <authorList>
            <person name="Goeker M."/>
        </authorList>
    </citation>
    <scope>NUCLEOTIDE SEQUENCE [LARGE SCALE GENOMIC DNA]</scope>
    <source>
        <strain evidence="1 2">DSM 18602</strain>
    </source>
</reference>
<comment type="caution">
    <text evidence="1">The sequence shown here is derived from an EMBL/GenBank/DDBJ whole genome shotgun (WGS) entry which is preliminary data.</text>
</comment>
<evidence type="ECO:0000313" key="1">
    <source>
        <dbReference type="EMBL" id="RKR82656.1"/>
    </source>
</evidence>
<dbReference type="Proteomes" id="UP000268007">
    <property type="component" value="Unassembled WGS sequence"/>
</dbReference>
<sequence>MNRRKAIESIFKATKAIENLISGTSDFEAVRVKDGDTMVNYGELVKGAAVEISTSTGSEPAPDGEYNLSNGVSFTAKDGKIDKVIADGKSEEDLGDDEDSTDEDLATVAPEVEDETKEVAPEAENPTLAIQTLIDKINELEGIIKTIQGVMPTMPTKQEMSAVTDEIQKLNKAIGVLAETPAEFSKVNNTIEAKNDKASKLEALASLMK</sequence>
<keyword evidence="2" id="KW-1185">Reference proteome</keyword>
<gene>
    <name evidence="1" type="ORF">BDD43_2841</name>
</gene>
<dbReference type="AlphaFoldDB" id="A0A495J0Z3"/>
<evidence type="ECO:0000313" key="2">
    <source>
        <dbReference type="Proteomes" id="UP000268007"/>
    </source>
</evidence>
<proteinExistence type="predicted"/>
<dbReference type="EMBL" id="RBKU01000001">
    <property type="protein sequence ID" value="RKR82656.1"/>
    <property type="molecule type" value="Genomic_DNA"/>
</dbReference>
<accession>A0A495J0Z3</accession>
<name>A0A495J0Z3_9SPHI</name>
<dbReference type="RefSeq" id="WP_121198240.1">
    <property type="nucleotide sequence ID" value="NZ_RBKU01000001.1"/>
</dbReference>
<dbReference type="OrthoDB" id="797456at2"/>
<protein>
    <submittedName>
        <fullName evidence="1">Uncharacterized protein</fullName>
    </submittedName>
</protein>
<organism evidence="1 2">
    <name type="scientific">Mucilaginibacter gracilis</name>
    <dbReference type="NCBI Taxonomy" id="423350"/>
    <lineage>
        <taxon>Bacteria</taxon>
        <taxon>Pseudomonadati</taxon>
        <taxon>Bacteroidota</taxon>
        <taxon>Sphingobacteriia</taxon>
        <taxon>Sphingobacteriales</taxon>
        <taxon>Sphingobacteriaceae</taxon>
        <taxon>Mucilaginibacter</taxon>
    </lineage>
</organism>